<proteinExistence type="inferred from homology"/>
<dbReference type="FunFam" id="3.40.50.1000:FF:000189">
    <property type="entry name" value="Vegetative storage protein 1"/>
    <property type="match status" value="1"/>
</dbReference>
<keyword evidence="2" id="KW-0325">Glycoprotein</keyword>
<keyword evidence="6" id="KW-1185">Reference proteome</keyword>
<evidence type="ECO:0000256" key="4">
    <source>
        <dbReference type="SAM" id="SignalP"/>
    </source>
</evidence>
<dbReference type="InterPro" id="IPR036412">
    <property type="entry name" value="HAD-like_sf"/>
</dbReference>
<name>A0A067EZ36_CITSI</name>
<keyword evidence="3" id="KW-0758">Storage protein</keyword>
<keyword evidence="1 4" id="KW-0732">Signal</keyword>
<dbReference type="Pfam" id="PF03767">
    <property type="entry name" value="Acid_phosphat_B"/>
    <property type="match status" value="1"/>
</dbReference>
<dbReference type="InterPro" id="IPR010028">
    <property type="entry name" value="Acid_phosphatase_pln"/>
</dbReference>
<dbReference type="InterPro" id="IPR014403">
    <property type="entry name" value="APS1/VSP"/>
</dbReference>
<dbReference type="STRING" id="2711.A0A067EZ36"/>
<reference evidence="5 6" key="1">
    <citation type="submission" date="2014-04" db="EMBL/GenBank/DDBJ databases">
        <authorList>
            <consortium name="International Citrus Genome Consortium"/>
            <person name="Gmitter F."/>
            <person name="Chen C."/>
            <person name="Farmerie W."/>
            <person name="Harkins T."/>
            <person name="Desany B."/>
            <person name="Mohiuddin M."/>
            <person name="Kodira C."/>
            <person name="Borodovsky M."/>
            <person name="Lomsadze A."/>
            <person name="Burns P."/>
            <person name="Jenkins J."/>
            <person name="Prochnik S."/>
            <person name="Shu S."/>
            <person name="Chapman J."/>
            <person name="Pitluck S."/>
            <person name="Schmutz J."/>
            <person name="Rokhsar D."/>
        </authorList>
    </citation>
    <scope>NUCLEOTIDE SEQUENCE</scope>
</reference>
<dbReference type="KEGG" id="cit:102618810"/>
<dbReference type="GO" id="GO:0045735">
    <property type="term" value="F:nutrient reservoir activity"/>
    <property type="evidence" value="ECO:0007669"/>
    <property type="project" value="UniProtKB-UniRule"/>
</dbReference>
<dbReference type="Gene3D" id="3.40.50.1000">
    <property type="entry name" value="HAD superfamily/HAD-like"/>
    <property type="match status" value="1"/>
</dbReference>
<organism evidence="5 6">
    <name type="scientific">Citrus sinensis</name>
    <name type="common">Sweet orange</name>
    <name type="synonym">Citrus aurantium var. sinensis</name>
    <dbReference type="NCBI Taxonomy" id="2711"/>
    <lineage>
        <taxon>Eukaryota</taxon>
        <taxon>Viridiplantae</taxon>
        <taxon>Streptophyta</taxon>
        <taxon>Embryophyta</taxon>
        <taxon>Tracheophyta</taxon>
        <taxon>Spermatophyta</taxon>
        <taxon>Magnoliopsida</taxon>
        <taxon>eudicotyledons</taxon>
        <taxon>Gunneridae</taxon>
        <taxon>Pentapetalae</taxon>
        <taxon>rosids</taxon>
        <taxon>malvids</taxon>
        <taxon>Sapindales</taxon>
        <taxon>Rutaceae</taxon>
        <taxon>Aurantioideae</taxon>
        <taxon>Citrus</taxon>
    </lineage>
</organism>
<evidence type="ECO:0000313" key="5">
    <source>
        <dbReference type="EMBL" id="KDO60368.1"/>
    </source>
</evidence>
<dbReference type="SUPFAM" id="SSF56784">
    <property type="entry name" value="HAD-like"/>
    <property type="match status" value="1"/>
</dbReference>
<dbReference type="InterPro" id="IPR023214">
    <property type="entry name" value="HAD_sf"/>
</dbReference>
<dbReference type="EMBL" id="KK784932">
    <property type="protein sequence ID" value="KDO60368.1"/>
    <property type="molecule type" value="Genomic_DNA"/>
</dbReference>
<evidence type="ECO:0000256" key="3">
    <source>
        <dbReference type="PIRNR" id="PIRNR002674"/>
    </source>
</evidence>
<comment type="similarity">
    <text evidence="3">Belongs to the APS1/VSP family.</text>
</comment>
<dbReference type="eggNOG" id="ENOG502QRRR">
    <property type="taxonomic scope" value="Eukaryota"/>
</dbReference>
<dbReference type="PaxDb" id="2711-XP_006479461.1"/>
<dbReference type="PANTHER" id="PTHR31284:SF57">
    <property type="entry name" value="ACID PHOSPHATASE"/>
    <property type="match status" value="1"/>
</dbReference>
<evidence type="ECO:0000313" key="6">
    <source>
        <dbReference type="Proteomes" id="UP000027120"/>
    </source>
</evidence>
<evidence type="ECO:0000256" key="1">
    <source>
        <dbReference type="ARBA" id="ARBA00022729"/>
    </source>
</evidence>
<evidence type="ECO:0000256" key="2">
    <source>
        <dbReference type="ARBA" id="ARBA00023180"/>
    </source>
</evidence>
<dbReference type="CDD" id="cd07535">
    <property type="entry name" value="HAD_VSP"/>
    <property type="match status" value="1"/>
</dbReference>
<feature type="signal peptide" evidence="4">
    <location>
        <begin position="1"/>
        <end position="21"/>
    </location>
</feature>
<protein>
    <recommendedName>
        <fullName evidence="7">Acid phosphatase</fullName>
    </recommendedName>
</protein>
<dbReference type="PIRSF" id="PIRSF002674">
    <property type="entry name" value="VSP"/>
    <property type="match status" value="1"/>
</dbReference>
<sequence length="256" mass="29624">MARNSVLILAFTSLCIASALADWNILTQRIRRHAVKDSLKTYCESWRINVELNNIREFEVVPQECIDHIKKYMTSSQYKADSQRAAEEVKLYLSGCCSLAGDGKDAWIFDVDDTLLSTIPYFKKHGFGGERLNASSWEAWMKESKAPALEHTLNLFHEIKNRGVKIFLVSSRRESLRSYTVDNLIHVGYHGWASLELRGLEDEYKKVQQYKAQVRKRLVKEGYRIWGVVGDQWSSFEGLPKPKRTFKLPNSMYYLS</sequence>
<dbReference type="InterPro" id="IPR005519">
    <property type="entry name" value="Acid_phosphat_B-like"/>
</dbReference>
<dbReference type="PANTHER" id="PTHR31284">
    <property type="entry name" value="ACID PHOSPHATASE-LIKE PROTEIN"/>
    <property type="match status" value="1"/>
</dbReference>
<accession>A0A067EZ36</accession>
<evidence type="ECO:0008006" key="7">
    <source>
        <dbReference type="Google" id="ProtNLM"/>
    </source>
</evidence>
<dbReference type="Proteomes" id="UP000027120">
    <property type="component" value="Unassembled WGS sequence"/>
</dbReference>
<comment type="function">
    <text evidence="3">May function as somatic storage protein during early seedling development.</text>
</comment>
<dbReference type="SMR" id="A0A067EZ36"/>
<dbReference type="AlphaFoldDB" id="A0A067EZ36"/>
<gene>
    <name evidence="5" type="ORF">CISIN_1g025203mg</name>
</gene>
<dbReference type="NCBIfam" id="TIGR01675">
    <property type="entry name" value="plant-AP"/>
    <property type="match status" value="1"/>
</dbReference>
<dbReference type="GO" id="GO:0003993">
    <property type="term" value="F:acid phosphatase activity"/>
    <property type="evidence" value="ECO:0007669"/>
    <property type="project" value="InterPro"/>
</dbReference>
<feature type="chain" id="PRO_5001639825" description="Acid phosphatase" evidence="4">
    <location>
        <begin position="22"/>
        <end position="256"/>
    </location>
</feature>